<dbReference type="InterPro" id="IPR008929">
    <property type="entry name" value="Chondroitin_lyas"/>
</dbReference>
<protein>
    <recommendedName>
        <fullName evidence="5">Alginate lyase domain-containing protein</fullName>
    </recommendedName>
</protein>
<evidence type="ECO:0000256" key="3">
    <source>
        <dbReference type="SAM" id="MobiDB-lite"/>
    </source>
</evidence>
<evidence type="ECO:0000313" key="7">
    <source>
        <dbReference type="EMBL" id="KAK7465703.1"/>
    </source>
</evidence>
<evidence type="ECO:0000256" key="2">
    <source>
        <dbReference type="ARBA" id="ARBA00023239"/>
    </source>
</evidence>
<evidence type="ECO:0000313" key="6">
    <source>
        <dbReference type="EMBL" id="KAK7463738.1"/>
    </source>
</evidence>
<keyword evidence="8" id="KW-1185">Reference proteome</keyword>
<feature type="domain" description="Alginate lyase" evidence="5">
    <location>
        <begin position="245"/>
        <end position="503"/>
    </location>
</feature>
<feature type="compositionally biased region" description="Polar residues" evidence="3">
    <location>
        <begin position="241"/>
        <end position="255"/>
    </location>
</feature>
<evidence type="ECO:0000313" key="8">
    <source>
        <dbReference type="Proteomes" id="UP001498398"/>
    </source>
</evidence>
<comment type="caution">
    <text evidence="7">The sequence shown here is derived from an EMBL/GenBank/DDBJ whole genome shotgun (WGS) entry which is preliminary data.</text>
</comment>
<dbReference type="EMBL" id="JBANRG010000006">
    <property type="protein sequence ID" value="KAK7465703.1"/>
    <property type="molecule type" value="Genomic_DNA"/>
</dbReference>
<feature type="chain" id="PRO_5045031525" description="Alginate lyase domain-containing protein" evidence="4">
    <location>
        <begin position="20"/>
        <end position="614"/>
    </location>
</feature>
<sequence>MLPFVALSIFFATLNGVSADPIDYVHPVYVSRTSYQKDPKTADAQRAIVFNADNSQNHGKTKSTISPPSGDRHDYLSWAPYHWPNCNWCGTSARKNSAHSHTRPRSSNNDSYYSDQDSSGLSDDGQDDDYSSSEMVEQQFLRRYSHPNSPRPHAHRMVRSRRTDTADVDTASSLTGNASSQQAEDEAQAPFVEQPSFTLPPTVTPSIPHNNPLISSPTPTQTVSGTSGHPQAAVKTKTTKHSCTPSPTKSMEPSATWTTCPYVTRDGKVNPDTRTLSGPGTLLNIPQDIFFNSVAFALTRRREYCDQAVQLLRVLLLDDETRINPNVNYGQVVRGPDQNTGTFTGILDFRALVKLVNGVQILKTSGCPSLTKDEDGVLQEWFREYDTWLGTSDLAKKASTRPNNHGTFFALQLAIVKMALGDYSAAQQVIKNFVDKILPDQIAQSGEQPFEAVRTRPYHYRCFNLEALITLFKLGDALGQNYWQAKSKHGATLQDAIDFAMKQNPGKERQAELVPHVAAAISAYGDPSGKYTAFLQQVDLNHEKRPFWYYDQHEALNYGPGSGKAKRDDVEDTVPFDCPGIFAEEGPSVEIEDGLFVTCAELEPFFELPASSTD</sequence>
<organism evidence="7 8">
    <name type="scientific">Marasmiellus scandens</name>
    <dbReference type="NCBI Taxonomy" id="2682957"/>
    <lineage>
        <taxon>Eukaryota</taxon>
        <taxon>Fungi</taxon>
        <taxon>Dikarya</taxon>
        <taxon>Basidiomycota</taxon>
        <taxon>Agaricomycotina</taxon>
        <taxon>Agaricomycetes</taxon>
        <taxon>Agaricomycetidae</taxon>
        <taxon>Agaricales</taxon>
        <taxon>Marasmiineae</taxon>
        <taxon>Omphalotaceae</taxon>
        <taxon>Marasmiellus</taxon>
    </lineage>
</organism>
<feature type="region of interest" description="Disordered" evidence="3">
    <location>
        <begin position="50"/>
        <end position="70"/>
    </location>
</feature>
<evidence type="ECO:0000256" key="1">
    <source>
        <dbReference type="ARBA" id="ARBA00022729"/>
    </source>
</evidence>
<name>A0ABR1JX66_9AGAR</name>
<keyword evidence="1 4" id="KW-0732">Signal</keyword>
<dbReference type="Proteomes" id="UP001498398">
    <property type="component" value="Unassembled WGS sequence"/>
</dbReference>
<keyword evidence="2" id="KW-0456">Lyase</keyword>
<gene>
    <name evidence="7" type="ORF">VKT23_005675</name>
    <name evidence="6" type="ORF">VKT23_007078</name>
</gene>
<feature type="compositionally biased region" description="Polar residues" evidence="3">
    <location>
        <begin position="195"/>
        <end position="229"/>
    </location>
</feature>
<reference evidence="7 8" key="1">
    <citation type="submission" date="2024-01" db="EMBL/GenBank/DDBJ databases">
        <title>A draft genome for the cacao thread blight pathogen Marasmiellus scandens.</title>
        <authorList>
            <person name="Baruah I.K."/>
            <person name="Leung J."/>
            <person name="Bukari Y."/>
            <person name="Amoako-Attah I."/>
            <person name="Meinhardt L.W."/>
            <person name="Bailey B.A."/>
            <person name="Cohen S.P."/>
        </authorList>
    </citation>
    <scope>NUCLEOTIDE SEQUENCE [LARGE SCALE GENOMIC DNA]</scope>
    <source>
        <strain evidence="7 8">GH-19</strain>
    </source>
</reference>
<evidence type="ECO:0000256" key="4">
    <source>
        <dbReference type="SAM" id="SignalP"/>
    </source>
</evidence>
<feature type="compositionally biased region" description="Polar residues" evidence="3">
    <location>
        <begin position="52"/>
        <end position="67"/>
    </location>
</feature>
<feature type="compositionally biased region" description="Low complexity" evidence="3">
    <location>
        <begin position="106"/>
        <end position="123"/>
    </location>
</feature>
<proteinExistence type="predicted"/>
<dbReference type="EMBL" id="JBANRG010000009">
    <property type="protein sequence ID" value="KAK7463738.1"/>
    <property type="molecule type" value="Genomic_DNA"/>
</dbReference>
<feature type="region of interest" description="Disordered" evidence="3">
    <location>
        <begin position="93"/>
        <end position="255"/>
    </location>
</feature>
<evidence type="ECO:0000259" key="5">
    <source>
        <dbReference type="Pfam" id="PF05426"/>
    </source>
</evidence>
<dbReference type="SUPFAM" id="SSF48230">
    <property type="entry name" value="Chondroitin AC/alginate lyase"/>
    <property type="match status" value="1"/>
</dbReference>
<dbReference type="InterPro" id="IPR008397">
    <property type="entry name" value="Alginate_lyase_dom"/>
</dbReference>
<accession>A0ABR1JX66</accession>
<dbReference type="Gene3D" id="1.50.10.100">
    <property type="entry name" value="Chondroitin AC/alginate lyase"/>
    <property type="match status" value="2"/>
</dbReference>
<dbReference type="Pfam" id="PF05426">
    <property type="entry name" value="Alginate_lyase"/>
    <property type="match status" value="1"/>
</dbReference>
<feature type="signal peptide" evidence="4">
    <location>
        <begin position="1"/>
        <end position="19"/>
    </location>
</feature>